<accession>A0A0L8G236</accession>
<proteinExistence type="predicted"/>
<gene>
    <name evidence="1" type="ORF">OCBIM_22002485mg</name>
</gene>
<dbReference type="EMBL" id="KQ424671">
    <property type="protein sequence ID" value="KOF70620.1"/>
    <property type="molecule type" value="Genomic_DNA"/>
</dbReference>
<dbReference type="OrthoDB" id="2141925at2759"/>
<evidence type="ECO:0000313" key="1">
    <source>
        <dbReference type="EMBL" id="KOF70620.1"/>
    </source>
</evidence>
<organism evidence="1">
    <name type="scientific">Octopus bimaculoides</name>
    <name type="common">California two-spotted octopus</name>
    <dbReference type="NCBI Taxonomy" id="37653"/>
    <lineage>
        <taxon>Eukaryota</taxon>
        <taxon>Metazoa</taxon>
        <taxon>Spiralia</taxon>
        <taxon>Lophotrochozoa</taxon>
        <taxon>Mollusca</taxon>
        <taxon>Cephalopoda</taxon>
        <taxon>Coleoidea</taxon>
        <taxon>Octopodiformes</taxon>
        <taxon>Octopoda</taxon>
        <taxon>Incirrata</taxon>
        <taxon>Octopodidae</taxon>
        <taxon>Octopus</taxon>
    </lineage>
</organism>
<protein>
    <submittedName>
        <fullName evidence="1">Uncharacterized protein</fullName>
    </submittedName>
</protein>
<reference evidence="1" key="1">
    <citation type="submission" date="2015-07" db="EMBL/GenBank/DDBJ databases">
        <title>MeaNS - Measles Nucleotide Surveillance Program.</title>
        <authorList>
            <person name="Tran T."/>
            <person name="Druce J."/>
        </authorList>
    </citation>
    <scope>NUCLEOTIDE SEQUENCE</scope>
    <source>
        <strain evidence="1">UCB-OBI-ISO-001</strain>
        <tissue evidence="1">Gonad</tissue>
    </source>
</reference>
<sequence length="130" mass="14671">MPNSVSSSGEESSTEGKNIENFLFGEVSDSSEGEFPKLSNCTVAKRNINVKSLQMEEKQKRSFASAAGRGTRQLSTNKSDLLKYKDMLKIENGVVKVQPPEEFLLTEKKTKTIIFKVYCKKERKIERVSE</sequence>
<name>A0A0L8G236_OCTBM</name>
<dbReference type="AlphaFoldDB" id="A0A0L8G236"/>